<reference evidence="2" key="1">
    <citation type="journal article" date="2020" name="Phytopathology">
        <title>Genome sequence of the chestnut blight fungus Cryphonectria parasitica EP155: A fundamental resource for an archetypical invasive plant pathogen.</title>
        <authorList>
            <person name="Crouch J.A."/>
            <person name="Dawe A."/>
            <person name="Aerts A."/>
            <person name="Barry K."/>
            <person name="Churchill A.C.L."/>
            <person name="Grimwood J."/>
            <person name="Hillman B."/>
            <person name="Milgroom M.G."/>
            <person name="Pangilinan J."/>
            <person name="Smith M."/>
            <person name="Salamov A."/>
            <person name="Schmutz J."/>
            <person name="Yadav J."/>
            <person name="Grigoriev I.V."/>
            <person name="Nuss D."/>
        </authorList>
    </citation>
    <scope>NUCLEOTIDE SEQUENCE</scope>
    <source>
        <strain evidence="2">EP155</strain>
    </source>
</reference>
<evidence type="ECO:0000313" key="2">
    <source>
        <dbReference type="EMBL" id="KAF3760722.1"/>
    </source>
</evidence>
<dbReference type="GeneID" id="63835084"/>
<accession>A0A9P4XTY1</accession>
<dbReference type="EMBL" id="MU032352">
    <property type="protein sequence ID" value="KAF3760722.1"/>
    <property type="molecule type" value="Genomic_DNA"/>
</dbReference>
<sequence length="96" mass="10591">MAGNSPSVHSLQQPLKADDLLKQERRDYDCTSCRIVGGTAFIGLAGYSYWEGMKQLEKNRASILKSKPWIGIRGRKAGLIGTSVGLAWMGIYRLFG</sequence>
<feature type="domain" description="Distal membrane-arm assembly complex protein 1-like" evidence="1">
    <location>
        <begin position="29"/>
        <end position="59"/>
    </location>
</feature>
<dbReference type="InterPro" id="IPR053092">
    <property type="entry name" value="Mitochondrial_unc_protein"/>
</dbReference>
<comment type="caution">
    <text evidence="2">The sequence shown here is derived from an EMBL/GenBank/DDBJ whole genome shotgun (WGS) entry which is preliminary data.</text>
</comment>
<dbReference type="InterPro" id="IPR028036">
    <property type="entry name" value="DMAC1-like_dom"/>
</dbReference>
<evidence type="ECO:0000259" key="1">
    <source>
        <dbReference type="Pfam" id="PF15055"/>
    </source>
</evidence>
<dbReference type="PANTHER" id="PTHR28048:SF1">
    <property type="entry name" value="ACR195WP"/>
    <property type="match status" value="1"/>
</dbReference>
<dbReference type="PANTHER" id="PTHR28048">
    <property type="entry name" value="ACR195WP"/>
    <property type="match status" value="1"/>
</dbReference>
<dbReference type="AlphaFoldDB" id="A0A9P4XTY1"/>
<organism evidence="2 3">
    <name type="scientific">Cryphonectria parasitica (strain ATCC 38755 / EP155)</name>
    <dbReference type="NCBI Taxonomy" id="660469"/>
    <lineage>
        <taxon>Eukaryota</taxon>
        <taxon>Fungi</taxon>
        <taxon>Dikarya</taxon>
        <taxon>Ascomycota</taxon>
        <taxon>Pezizomycotina</taxon>
        <taxon>Sordariomycetes</taxon>
        <taxon>Sordariomycetidae</taxon>
        <taxon>Diaporthales</taxon>
        <taxon>Cryphonectriaceae</taxon>
        <taxon>Cryphonectria-Endothia species complex</taxon>
        <taxon>Cryphonectria</taxon>
    </lineage>
</organism>
<dbReference type="RefSeq" id="XP_040771701.1">
    <property type="nucleotide sequence ID" value="XM_040917955.1"/>
</dbReference>
<keyword evidence="3" id="KW-1185">Reference proteome</keyword>
<gene>
    <name evidence="2" type="ORF">M406DRAFT_268649</name>
</gene>
<dbReference type="OrthoDB" id="6604875at2759"/>
<evidence type="ECO:0000313" key="3">
    <source>
        <dbReference type="Proteomes" id="UP000803844"/>
    </source>
</evidence>
<protein>
    <recommendedName>
        <fullName evidence="1">Distal membrane-arm assembly complex protein 1-like domain-containing protein</fullName>
    </recommendedName>
</protein>
<name>A0A9P4XTY1_CRYP1</name>
<proteinExistence type="predicted"/>
<dbReference type="Pfam" id="PF15055">
    <property type="entry name" value="DMAC1_Dmo2"/>
    <property type="match status" value="1"/>
</dbReference>
<dbReference type="Proteomes" id="UP000803844">
    <property type="component" value="Unassembled WGS sequence"/>
</dbReference>